<sequence length="813" mass="91452">MADYKAFPGPRQEGPAQFGDAKLSGRVIDVMALLPATVNFEKDHIKVEAARGNLALYSSFFYLQQHTEWETHLVGWGGAPGGLSDELDKLQEEARKKDATAALQEACGKNVHPVWAPSSSGSKPKWMQYADDVLWPVFHYIMPQPSDGRAEHEAWRDYVRLNEIMFNKVKELYKPGDLIWVHDYHLLLLPQLLRMEFPDAAIGLFVHIPFPSSEYFRGISKRLQVLDGMLGANVVAFQSQSFSRHFVSCCARVLGHEVAAGIVMAYGMNIAVDCLPIGIDVDRIEHDAFSDKVEQKVKALRQVYAGKAIIVGRDRLDSVRGVVQKLEAYETFLEMYPEWRNRVVLIQVLLKPQAHLIGQTRLVAQSNLVQRKVEEMVSRINNIYGSLNYSPVVHYQMRVDRDEYLALLRAADVAVVASVRDGMNTTALEYVVCQRHTAAPLVLSEFTGTSTVLQDASLVNPWDAVGVARALHDSLTLSETERAKQEQQLYLQVTSNTVQQWTNAFIGRLVKHTLEDASHHTHHTPALDRPLLYKCYQKASKRIFFFDYDGTLVPIVRDPAAAIPSSRLSLLIDALAEDPKNQIWVISGRDQAFLGKWLGDKKIGLSAEHGCFMRDFGKTEWINLAAETDMSWQEVVESCFRRYTEKTPGTNIEKKKVALTWHYRRADPELGVFQAEKCQKELEETVATRYDVEVMAGKANIEVRPRFVNKGEIVKKLMALHDDHNPPEFVLCLGDDRTDEDMFRSLLEVQEQWHKSDKPKLSPNGSYGIFPVAVGPASKETVATAHLSDPSQVLETLGLLTGHVSLEDTAGCS</sequence>
<reference evidence="1" key="1">
    <citation type="submission" date="2023-04" db="EMBL/GenBank/DDBJ databases">
        <title>Draft Genome sequencing of Naganishia species isolated from polar environments using Oxford Nanopore Technology.</title>
        <authorList>
            <person name="Leo P."/>
            <person name="Venkateswaran K."/>
        </authorList>
    </citation>
    <scope>NUCLEOTIDE SEQUENCE</scope>
    <source>
        <strain evidence="1">MNA-CCFEE 5261</strain>
    </source>
</reference>
<name>A0ACC2VMZ5_9TREE</name>
<accession>A0ACC2VMZ5</accession>
<proteinExistence type="predicted"/>
<dbReference type="Proteomes" id="UP001241377">
    <property type="component" value="Unassembled WGS sequence"/>
</dbReference>
<protein>
    <submittedName>
        <fullName evidence="1">Uncharacterized protein</fullName>
    </submittedName>
</protein>
<keyword evidence="2" id="KW-1185">Reference proteome</keyword>
<comment type="caution">
    <text evidence="1">The sequence shown here is derived from an EMBL/GenBank/DDBJ whole genome shotgun (WGS) entry which is preliminary data.</text>
</comment>
<evidence type="ECO:0000313" key="1">
    <source>
        <dbReference type="EMBL" id="KAJ9100794.1"/>
    </source>
</evidence>
<gene>
    <name evidence="1" type="ORF">QFC19_005397</name>
</gene>
<dbReference type="EMBL" id="JASBWR010000061">
    <property type="protein sequence ID" value="KAJ9100794.1"/>
    <property type="molecule type" value="Genomic_DNA"/>
</dbReference>
<evidence type="ECO:0000313" key="2">
    <source>
        <dbReference type="Proteomes" id="UP001241377"/>
    </source>
</evidence>
<organism evidence="1 2">
    <name type="scientific">Naganishia cerealis</name>
    <dbReference type="NCBI Taxonomy" id="610337"/>
    <lineage>
        <taxon>Eukaryota</taxon>
        <taxon>Fungi</taxon>
        <taxon>Dikarya</taxon>
        <taxon>Basidiomycota</taxon>
        <taxon>Agaricomycotina</taxon>
        <taxon>Tremellomycetes</taxon>
        <taxon>Filobasidiales</taxon>
        <taxon>Filobasidiaceae</taxon>
        <taxon>Naganishia</taxon>
    </lineage>
</organism>